<keyword evidence="3 8" id="KW-0347">Helicase</keyword>
<organism evidence="8 9">
    <name type="scientific">Bacteroides uniformis</name>
    <dbReference type="NCBI Taxonomy" id="820"/>
    <lineage>
        <taxon>Bacteria</taxon>
        <taxon>Pseudomonadati</taxon>
        <taxon>Bacteroidota</taxon>
        <taxon>Bacteroidia</taxon>
        <taxon>Bacteroidales</taxon>
        <taxon>Bacteroidaceae</taxon>
        <taxon>Bacteroides</taxon>
    </lineage>
</organism>
<dbReference type="GO" id="GO:0003724">
    <property type="term" value="F:RNA helicase activity"/>
    <property type="evidence" value="ECO:0007669"/>
    <property type="project" value="InterPro"/>
</dbReference>
<dbReference type="PROSITE" id="PS51192">
    <property type="entry name" value="HELICASE_ATP_BIND_1"/>
    <property type="match status" value="1"/>
</dbReference>
<feature type="domain" description="Helicase ATP-binding" evidence="6">
    <location>
        <begin position="33"/>
        <end position="110"/>
    </location>
</feature>
<name>A0A6I0K0H6_BACUN</name>
<feature type="domain" description="DEAD-box RNA helicase Q" evidence="7">
    <location>
        <begin position="2"/>
        <end position="30"/>
    </location>
</feature>
<evidence type="ECO:0000256" key="4">
    <source>
        <dbReference type="ARBA" id="ARBA00022840"/>
    </source>
</evidence>
<gene>
    <name evidence="8" type="ORF">GAQ59_25110</name>
</gene>
<dbReference type="EMBL" id="WCUG01000374">
    <property type="protein sequence ID" value="KAB4154136.1"/>
    <property type="molecule type" value="Genomic_DNA"/>
</dbReference>
<dbReference type="GO" id="GO:0016787">
    <property type="term" value="F:hydrolase activity"/>
    <property type="evidence" value="ECO:0007669"/>
    <property type="project" value="UniProtKB-KW"/>
</dbReference>
<dbReference type="InterPro" id="IPR044742">
    <property type="entry name" value="DEAD/DEAH_RhlB"/>
</dbReference>
<feature type="non-terminal residue" evidence="8">
    <location>
        <position position="110"/>
    </location>
</feature>
<keyword evidence="2" id="KW-0378">Hydrolase</keyword>
<dbReference type="Proteomes" id="UP000433928">
    <property type="component" value="Unassembled WGS sequence"/>
</dbReference>
<dbReference type="GO" id="GO:0005829">
    <property type="term" value="C:cytosol"/>
    <property type="evidence" value="ECO:0007669"/>
    <property type="project" value="TreeGrafter"/>
</dbReference>
<evidence type="ECO:0000259" key="7">
    <source>
        <dbReference type="PROSITE" id="PS51195"/>
    </source>
</evidence>
<dbReference type="InterPro" id="IPR011545">
    <property type="entry name" value="DEAD/DEAH_box_helicase_dom"/>
</dbReference>
<dbReference type="PROSITE" id="PS51195">
    <property type="entry name" value="Q_MOTIF"/>
    <property type="match status" value="1"/>
</dbReference>
<dbReference type="InterPro" id="IPR014001">
    <property type="entry name" value="Helicase_ATP-bd"/>
</dbReference>
<dbReference type="Gene3D" id="3.40.50.300">
    <property type="entry name" value="P-loop containing nucleotide triphosphate hydrolases"/>
    <property type="match status" value="1"/>
</dbReference>
<dbReference type="InterPro" id="IPR014014">
    <property type="entry name" value="RNA_helicase_DEAD_Q_motif"/>
</dbReference>
<protein>
    <submittedName>
        <fullName evidence="8">DEAD/DEAH box helicase</fullName>
    </submittedName>
</protein>
<dbReference type="Pfam" id="PF00270">
    <property type="entry name" value="DEAD"/>
    <property type="match status" value="1"/>
</dbReference>
<dbReference type="GO" id="GO:0003676">
    <property type="term" value="F:nucleic acid binding"/>
    <property type="evidence" value="ECO:0007669"/>
    <property type="project" value="InterPro"/>
</dbReference>
<dbReference type="GO" id="GO:0005524">
    <property type="term" value="F:ATP binding"/>
    <property type="evidence" value="ECO:0007669"/>
    <property type="project" value="UniProtKB-KW"/>
</dbReference>
<evidence type="ECO:0000259" key="6">
    <source>
        <dbReference type="PROSITE" id="PS51192"/>
    </source>
</evidence>
<keyword evidence="4" id="KW-0067">ATP-binding</keyword>
<dbReference type="CDD" id="cd00268">
    <property type="entry name" value="DEADc"/>
    <property type="match status" value="1"/>
</dbReference>
<dbReference type="PANTHER" id="PTHR47959">
    <property type="entry name" value="ATP-DEPENDENT RNA HELICASE RHLE-RELATED"/>
    <property type="match status" value="1"/>
</dbReference>
<evidence type="ECO:0000256" key="1">
    <source>
        <dbReference type="ARBA" id="ARBA00022741"/>
    </source>
</evidence>
<evidence type="ECO:0000313" key="8">
    <source>
        <dbReference type="EMBL" id="KAB4154136.1"/>
    </source>
</evidence>
<evidence type="ECO:0000313" key="9">
    <source>
        <dbReference type="Proteomes" id="UP000433928"/>
    </source>
</evidence>
<accession>A0A6I0K0H6</accession>
<dbReference type="InterPro" id="IPR027417">
    <property type="entry name" value="P-loop_NTPase"/>
</dbReference>
<proteinExistence type="predicted"/>
<dbReference type="SUPFAM" id="SSF52540">
    <property type="entry name" value="P-loop containing nucleoside triphosphate hydrolases"/>
    <property type="match status" value="1"/>
</dbReference>
<evidence type="ECO:0000256" key="5">
    <source>
        <dbReference type="PROSITE-ProRule" id="PRU00552"/>
    </source>
</evidence>
<reference evidence="8 9" key="1">
    <citation type="journal article" date="2019" name="Nat. Med.">
        <title>A library of human gut bacterial isolates paired with longitudinal multiomics data enables mechanistic microbiome research.</title>
        <authorList>
            <person name="Poyet M."/>
            <person name="Groussin M."/>
            <person name="Gibbons S.M."/>
            <person name="Avila-Pacheco J."/>
            <person name="Jiang X."/>
            <person name="Kearney S.M."/>
            <person name="Perrotta A.R."/>
            <person name="Berdy B."/>
            <person name="Zhao S."/>
            <person name="Lieberman T.D."/>
            <person name="Swanson P.K."/>
            <person name="Smith M."/>
            <person name="Roesemann S."/>
            <person name="Alexander J.E."/>
            <person name="Rich S.A."/>
            <person name="Livny J."/>
            <person name="Vlamakis H."/>
            <person name="Clish C."/>
            <person name="Bullock K."/>
            <person name="Deik A."/>
            <person name="Scott J."/>
            <person name="Pierce K.A."/>
            <person name="Xavier R.J."/>
            <person name="Alm E.J."/>
        </authorList>
    </citation>
    <scope>NUCLEOTIDE SEQUENCE [LARGE SCALE GENOMIC DNA]</scope>
    <source>
        <strain evidence="8 9">BIOML-A27</strain>
    </source>
</reference>
<evidence type="ECO:0000256" key="2">
    <source>
        <dbReference type="ARBA" id="ARBA00022801"/>
    </source>
</evidence>
<evidence type="ECO:0000256" key="3">
    <source>
        <dbReference type="ARBA" id="ARBA00022806"/>
    </source>
</evidence>
<sequence>MMTFKQMNISEPVCRALLEKNYSTPTLIQEQAIPEALTGRDLLGLAQTGTGKTAAFAVPIIEQLLATPMPQRKGAPRSIRALILTPTRELAIQIDESLADYTRYTTLRHT</sequence>
<dbReference type="PANTHER" id="PTHR47959:SF13">
    <property type="entry name" value="ATP-DEPENDENT RNA HELICASE RHLE"/>
    <property type="match status" value="1"/>
</dbReference>
<feature type="short sequence motif" description="Q motif" evidence="5">
    <location>
        <begin position="2"/>
        <end position="30"/>
    </location>
</feature>
<dbReference type="InterPro" id="IPR050079">
    <property type="entry name" value="DEAD_box_RNA_helicase"/>
</dbReference>
<dbReference type="AlphaFoldDB" id="A0A6I0K0H6"/>
<keyword evidence="1" id="KW-0547">Nucleotide-binding</keyword>
<comment type="caution">
    <text evidence="8">The sequence shown here is derived from an EMBL/GenBank/DDBJ whole genome shotgun (WGS) entry which is preliminary data.</text>
</comment>